<protein>
    <submittedName>
        <fullName evidence="1">Uncharacterized protein</fullName>
    </submittedName>
</protein>
<evidence type="ECO:0000313" key="1">
    <source>
        <dbReference type="EMBL" id="ASJ15326.1"/>
    </source>
</evidence>
<gene>
    <name evidence="1" type="ORF">A3L10_09370</name>
</gene>
<dbReference type="KEGG" id="trl:A3L10_09370"/>
<dbReference type="EMBL" id="CP015106">
    <property type="protein sequence ID" value="ASJ15326.1"/>
    <property type="molecule type" value="Genomic_DNA"/>
</dbReference>
<dbReference type="AlphaFoldDB" id="A0A2Z2NCB3"/>
<sequence length="100" mass="10581">MLKAAFMFVAPEANPREHRAIIRTPMVELHVVGVKNYDEACEVAKKLVEDGIAAIELCGGFGHIGVARVVEAVGGKVPVGVVRFDVHPGLEGKSGDSIFG</sequence>
<keyword evidence="2" id="KW-1185">Reference proteome</keyword>
<dbReference type="InterPro" id="IPR045441">
    <property type="entry name" value="DUF6506"/>
</dbReference>
<reference evidence="1 2" key="1">
    <citation type="submission" date="2016-04" db="EMBL/GenBank/DDBJ databases">
        <title>Complete genome sequence of Thermococcus radiotolerans type strain EJ2.</title>
        <authorList>
            <person name="Oger P.M."/>
        </authorList>
    </citation>
    <scope>NUCLEOTIDE SEQUENCE [LARGE SCALE GENOMIC DNA]</scope>
    <source>
        <strain evidence="1 2">EJ2</strain>
    </source>
</reference>
<organism evidence="1 2">
    <name type="scientific">Thermococcus radiotolerans</name>
    <dbReference type="NCBI Taxonomy" id="187880"/>
    <lineage>
        <taxon>Archaea</taxon>
        <taxon>Methanobacteriati</taxon>
        <taxon>Methanobacteriota</taxon>
        <taxon>Thermococci</taxon>
        <taxon>Thermococcales</taxon>
        <taxon>Thermococcaceae</taxon>
        <taxon>Thermococcus</taxon>
    </lineage>
</organism>
<dbReference type="OrthoDB" id="89289at2157"/>
<name>A0A2Z2NCB3_9EURY</name>
<proteinExistence type="predicted"/>
<evidence type="ECO:0000313" key="2">
    <source>
        <dbReference type="Proteomes" id="UP000250085"/>
    </source>
</evidence>
<dbReference type="GeneID" id="33329057"/>
<dbReference type="Proteomes" id="UP000250085">
    <property type="component" value="Chromosome"/>
</dbReference>
<dbReference type="RefSeq" id="WP_088867363.1">
    <property type="nucleotide sequence ID" value="NZ_CP015106.1"/>
</dbReference>
<dbReference type="Pfam" id="PF20116">
    <property type="entry name" value="DUF6506"/>
    <property type="match status" value="1"/>
</dbReference>
<accession>A0A2Z2NCB3</accession>